<dbReference type="OrthoDB" id="10586490at2759"/>
<proteinExistence type="predicted"/>
<feature type="compositionally biased region" description="Basic and acidic residues" evidence="1">
    <location>
        <begin position="12"/>
        <end position="22"/>
    </location>
</feature>
<protein>
    <submittedName>
        <fullName evidence="2">Uncharacterized protein</fullName>
    </submittedName>
</protein>
<accession>D8U733</accession>
<dbReference type="KEGG" id="vcn:VOLCADRAFT_95285"/>
<evidence type="ECO:0000256" key="1">
    <source>
        <dbReference type="SAM" id="MobiDB-lite"/>
    </source>
</evidence>
<keyword evidence="3" id="KW-1185">Reference proteome</keyword>
<dbReference type="GeneID" id="9624813"/>
<reference evidence="2 3" key="1">
    <citation type="journal article" date="2010" name="Science">
        <title>Genomic analysis of organismal complexity in the multicellular green alga Volvox carteri.</title>
        <authorList>
            <person name="Prochnik S.E."/>
            <person name="Umen J."/>
            <person name="Nedelcu A.M."/>
            <person name="Hallmann A."/>
            <person name="Miller S.M."/>
            <person name="Nishii I."/>
            <person name="Ferris P."/>
            <person name="Kuo A."/>
            <person name="Mitros T."/>
            <person name="Fritz-Laylin L.K."/>
            <person name="Hellsten U."/>
            <person name="Chapman J."/>
            <person name="Simakov O."/>
            <person name="Rensing S.A."/>
            <person name="Terry A."/>
            <person name="Pangilinan J."/>
            <person name="Kapitonov V."/>
            <person name="Jurka J."/>
            <person name="Salamov A."/>
            <person name="Shapiro H."/>
            <person name="Schmutz J."/>
            <person name="Grimwood J."/>
            <person name="Lindquist E."/>
            <person name="Lucas S."/>
            <person name="Grigoriev I.V."/>
            <person name="Schmitt R."/>
            <person name="Kirk D."/>
            <person name="Rokhsar D.S."/>
        </authorList>
    </citation>
    <scope>NUCLEOTIDE SEQUENCE [LARGE SCALE GENOMIC DNA]</scope>
    <source>
        <strain evidence="3">f. Nagariensis / Eve</strain>
    </source>
</reference>
<name>D8U733_VOLCA</name>
<organism evidence="3">
    <name type="scientific">Volvox carteri f. nagariensis</name>
    <dbReference type="NCBI Taxonomy" id="3068"/>
    <lineage>
        <taxon>Eukaryota</taxon>
        <taxon>Viridiplantae</taxon>
        <taxon>Chlorophyta</taxon>
        <taxon>core chlorophytes</taxon>
        <taxon>Chlorophyceae</taxon>
        <taxon>CS clade</taxon>
        <taxon>Chlamydomonadales</taxon>
        <taxon>Volvocaceae</taxon>
        <taxon>Volvox</taxon>
    </lineage>
</organism>
<dbReference type="Proteomes" id="UP000001058">
    <property type="component" value="Unassembled WGS sequence"/>
</dbReference>
<evidence type="ECO:0000313" key="3">
    <source>
        <dbReference type="Proteomes" id="UP000001058"/>
    </source>
</evidence>
<feature type="region of interest" description="Disordered" evidence="1">
    <location>
        <begin position="1"/>
        <end position="22"/>
    </location>
</feature>
<gene>
    <name evidence="2" type="ORF">VOLCADRAFT_95285</name>
</gene>
<dbReference type="InParanoid" id="D8U733"/>
<evidence type="ECO:0000313" key="2">
    <source>
        <dbReference type="EMBL" id="EFJ44359.1"/>
    </source>
</evidence>
<dbReference type="AlphaFoldDB" id="D8U733"/>
<dbReference type="EMBL" id="GL378364">
    <property type="protein sequence ID" value="EFJ44359.1"/>
    <property type="molecule type" value="Genomic_DNA"/>
</dbReference>
<sequence length="158" mass="16834">MAGVTGAYGCRDQGHERQPSQKRQRLEALVELGFKADLANLLVYGLELDPNEASDAAIAHQLLDNGLKDFTTVKAVTGGHFSWLPKLVASVRLCPFIILQPERLRVLDSKEAVTVSAVAAAILGTTDHDTAGAGVVGKVTGMVQLEDDLGIDDSEQPQ</sequence>
<dbReference type="RefSeq" id="XP_002954466.1">
    <property type="nucleotide sequence ID" value="XM_002954420.1"/>
</dbReference>